<evidence type="ECO:0000313" key="2">
    <source>
        <dbReference type="Proteomes" id="UP000094412"/>
    </source>
</evidence>
<sequence length="101" mass="10164">MSAPQDRDASTKGVAPMRKYIAAAAVVFALAGVNGAMAKDLKATIKKVDAATSSITLDNGQSVTLPAGVKAASLKAGDKVLITYSTDAAGKATVQSIKPSK</sequence>
<proteinExistence type="predicted"/>
<dbReference type="AlphaFoldDB" id="A0A1C2DN30"/>
<organism evidence="1 2">
    <name type="scientific">Mesorhizobium hungaricum</name>
    <dbReference type="NCBI Taxonomy" id="1566387"/>
    <lineage>
        <taxon>Bacteria</taxon>
        <taxon>Pseudomonadati</taxon>
        <taxon>Pseudomonadota</taxon>
        <taxon>Alphaproteobacteria</taxon>
        <taxon>Hyphomicrobiales</taxon>
        <taxon>Phyllobacteriaceae</taxon>
        <taxon>Mesorhizobium</taxon>
    </lineage>
</organism>
<evidence type="ECO:0008006" key="3">
    <source>
        <dbReference type="Google" id="ProtNLM"/>
    </source>
</evidence>
<evidence type="ECO:0000313" key="1">
    <source>
        <dbReference type="EMBL" id="OCX16083.1"/>
    </source>
</evidence>
<dbReference type="InterPro" id="IPR009780">
    <property type="entry name" value="DUF1344"/>
</dbReference>
<dbReference type="Proteomes" id="UP000094412">
    <property type="component" value="Unassembled WGS sequence"/>
</dbReference>
<gene>
    <name evidence="1" type="ORF">QV13_14490</name>
</gene>
<keyword evidence="2" id="KW-1185">Reference proteome</keyword>
<reference evidence="1 2" key="1">
    <citation type="submission" date="2016-08" db="EMBL/GenBank/DDBJ databases">
        <title>Whole genome sequence of Mesorhizobium sp. strain UASWS1009 isolated from industrial sewage.</title>
        <authorList>
            <person name="Crovadore J."/>
            <person name="Calmin G."/>
            <person name="Chablais R."/>
            <person name="Cochard B."/>
            <person name="Lefort F."/>
        </authorList>
    </citation>
    <scope>NUCLEOTIDE SEQUENCE [LARGE SCALE GENOMIC DNA]</scope>
    <source>
        <strain evidence="1 2">UASWS1009</strain>
    </source>
</reference>
<name>A0A1C2DN30_9HYPH</name>
<protein>
    <recommendedName>
        <fullName evidence="3">DUF1344 domain-containing protein</fullName>
    </recommendedName>
</protein>
<dbReference type="EMBL" id="MDEO01000033">
    <property type="protein sequence ID" value="OCX16083.1"/>
    <property type="molecule type" value="Genomic_DNA"/>
</dbReference>
<dbReference type="OrthoDB" id="7868674at2"/>
<comment type="caution">
    <text evidence="1">The sequence shown here is derived from an EMBL/GenBank/DDBJ whole genome shotgun (WGS) entry which is preliminary data.</text>
</comment>
<dbReference type="Pfam" id="PF07076">
    <property type="entry name" value="DUF1344"/>
    <property type="match status" value="1"/>
</dbReference>
<accession>A0A1C2DN30</accession>